<reference evidence="2" key="1">
    <citation type="submission" date="2019-12" db="EMBL/GenBank/DDBJ databases">
        <title>An insight into the sialome of adult female Ixodes ricinus ticks feeding for 6 days.</title>
        <authorList>
            <person name="Perner J."/>
            <person name="Ribeiro J.M.C."/>
        </authorList>
    </citation>
    <scope>NUCLEOTIDE SEQUENCE</scope>
    <source>
        <strain evidence="2">Semi-engorged</strain>
        <tissue evidence="2">Salivary glands</tissue>
    </source>
</reference>
<evidence type="ECO:0000313" key="2">
    <source>
        <dbReference type="EMBL" id="MXU92812.1"/>
    </source>
</evidence>
<accession>A0A6B0UT01</accession>
<dbReference type="EMBL" id="GIFC01010729">
    <property type="protein sequence ID" value="MXU92812.1"/>
    <property type="molecule type" value="Transcribed_RNA"/>
</dbReference>
<proteinExistence type="predicted"/>
<protein>
    <submittedName>
        <fullName evidence="2">Putative transposase</fullName>
    </submittedName>
</protein>
<sequence>MKVQFVAQVFSDTLSVSLATLLYLNELPLEAQATCDFLEHMDQIFDSLNSSPLECSERKMRFALSSSSGDINLLREKSSCIPKWQFLSPRRPQRVRGWHITINAVFLLWEDLSGKFDFDHLLTGRLNQDPLENLFGMV</sequence>
<evidence type="ECO:0000259" key="1">
    <source>
        <dbReference type="Pfam" id="PF21788"/>
    </source>
</evidence>
<dbReference type="AlphaFoldDB" id="A0A6B0UT01"/>
<organism evidence="2">
    <name type="scientific">Ixodes ricinus</name>
    <name type="common">Common tick</name>
    <name type="synonym">Acarus ricinus</name>
    <dbReference type="NCBI Taxonomy" id="34613"/>
    <lineage>
        <taxon>Eukaryota</taxon>
        <taxon>Metazoa</taxon>
        <taxon>Ecdysozoa</taxon>
        <taxon>Arthropoda</taxon>
        <taxon>Chelicerata</taxon>
        <taxon>Arachnida</taxon>
        <taxon>Acari</taxon>
        <taxon>Parasitiformes</taxon>
        <taxon>Ixodida</taxon>
        <taxon>Ixodoidea</taxon>
        <taxon>Ixodidae</taxon>
        <taxon>Ixodinae</taxon>
        <taxon>Ixodes</taxon>
    </lineage>
</organism>
<dbReference type="InterPro" id="IPR048366">
    <property type="entry name" value="TNP-like_GBD"/>
</dbReference>
<dbReference type="Pfam" id="PF21788">
    <property type="entry name" value="TNP-like_GBD"/>
    <property type="match status" value="1"/>
</dbReference>
<feature type="domain" description="Transposable element P transposase-like GTP-binding insertion" evidence="1">
    <location>
        <begin position="1"/>
        <end position="53"/>
    </location>
</feature>
<name>A0A6B0UT01_IXORI</name>